<reference evidence="3" key="1">
    <citation type="submission" date="2016-10" db="EMBL/GenBank/DDBJ databases">
        <authorList>
            <person name="Varghese N."/>
            <person name="Submissions S."/>
        </authorList>
    </citation>
    <scope>NUCLEOTIDE SEQUENCE [LARGE SCALE GENOMIC DNA]</scope>
    <source>
        <strain evidence="3">DSM 45413</strain>
    </source>
</reference>
<evidence type="ECO:0000259" key="1">
    <source>
        <dbReference type="Pfam" id="PF06048"/>
    </source>
</evidence>
<dbReference type="InterPro" id="IPR034154">
    <property type="entry name" value="TOPRIM_DnaG/twinkle"/>
</dbReference>
<gene>
    <name evidence="2" type="ORF">SAMN05660991_04607</name>
</gene>
<dbReference type="OrthoDB" id="5150132at2"/>
<sequence>MTTASFDSDRRSAGPELEPFLDALGRVTGKQPRRVGKEWRALCPVHGDTNESLNVAVGDRQPVVAICRSHACEWGDVLSALGFEAPRRAAVHRPTVTPAAPAKTKKAESQQLGKVVAEYRYVDAAGELLYTVTRFDPKDFRQKRPDPEKPGRWRWNLDGVRRVPYRLPELTAAIAAGSVVHLVEGEKDADTLAGLGLAATAHAQGAKNWRAEYAEFFAGAHVVVFPDNDGEGRAWADAACTDLVPVAASVRRVELPDLPPKGDVTDWLAGDRDIEDLERLVDEAPVLTRESADADAAHYEVDAAGMYVTLTGRQRTRLSNFSARIVEDAISDDGVEERTAVTLAVTLGGQTKNVVVSPVSDLANPAKWSMTAFGAAARTEVVRSAADHIRAAVQTLSPPVPRRHIYGHTGWRDVGGRRAYLHGGGALGPDGPVPAVQVDLPPALSPAELVPPADRMAAVTAVLGSLQLLELAPDTVTVPLLGAVWRSVLAPSDFGVWLTGGTGAGKSQLAALAQAHFGAGFTSSTLPGSWSSTGNALEELAFLSKDALLVIDDFAPTGNAADISQLHRTAERVIRAQGNGAGRARMSRDLKVLAPRPPRGTLLGTGEDVPRGQSLRGRLLICHLDRGALDWNALTPAQQRADGGLYAQALAGFVIYLAGRPELLDSHTKRVAARRAELRLAGAHSRTPTTVAELTVAWEALADYAVAIGALTAADRTALLARVGAALRTAAEAQAAEQAETDPAKRFVALVRAALSSGRAHLASPNGHEPDVPGAWGWQGGNPLDEGRAQGVRIGWVTRLGAYLEVTTVMAVAQDMARQLGEPLPVVGRTLTQRLFEAGLLASRDETRKTHHVRLTAQGTRQKVLHLALATLGGGDEGLALDGVAEPS</sequence>
<feature type="domain" description="DUF927" evidence="1">
    <location>
        <begin position="493"/>
        <end position="589"/>
    </location>
</feature>
<keyword evidence="3" id="KW-1185">Reference proteome</keyword>
<name>A0A1H8WPA1_9ACTN</name>
<proteinExistence type="predicted"/>
<dbReference type="AlphaFoldDB" id="A0A1H8WPA1"/>
<evidence type="ECO:0000313" key="3">
    <source>
        <dbReference type="Proteomes" id="UP000198960"/>
    </source>
</evidence>
<evidence type="ECO:0000313" key="2">
    <source>
        <dbReference type="EMBL" id="SEP29534.1"/>
    </source>
</evidence>
<dbReference type="RefSeq" id="WP_139220568.1">
    <property type="nucleotide sequence ID" value="NZ_FOEE01000025.1"/>
</dbReference>
<dbReference type="Proteomes" id="UP000198960">
    <property type="component" value="Unassembled WGS sequence"/>
</dbReference>
<dbReference type="Pfam" id="PF06048">
    <property type="entry name" value="DUF927"/>
    <property type="match status" value="1"/>
</dbReference>
<protein>
    <recommendedName>
        <fullName evidence="1">DUF927 domain-containing protein</fullName>
    </recommendedName>
</protein>
<dbReference type="InterPro" id="IPR009270">
    <property type="entry name" value="DUF927"/>
</dbReference>
<dbReference type="CDD" id="cd01029">
    <property type="entry name" value="TOPRIM_primases"/>
    <property type="match status" value="1"/>
</dbReference>
<organism evidence="2 3">
    <name type="scientific">Trujillonella endophytica</name>
    <dbReference type="NCBI Taxonomy" id="673521"/>
    <lineage>
        <taxon>Bacteria</taxon>
        <taxon>Bacillati</taxon>
        <taxon>Actinomycetota</taxon>
        <taxon>Actinomycetes</taxon>
        <taxon>Geodermatophilales</taxon>
        <taxon>Geodermatophilaceae</taxon>
        <taxon>Trujillonella</taxon>
    </lineage>
</organism>
<dbReference type="STRING" id="673521.SAMN05660991_04607"/>
<accession>A0A1H8WPA1</accession>
<dbReference type="EMBL" id="FOEE01000025">
    <property type="protein sequence ID" value="SEP29534.1"/>
    <property type="molecule type" value="Genomic_DNA"/>
</dbReference>
<dbReference type="Gene3D" id="3.40.1360.10">
    <property type="match status" value="1"/>
</dbReference>